<evidence type="ECO:0000256" key="1">
    <source>
        <dbReference type="ARBA" id="ARBA00004196"/>
    </source>
</evidence>
<dbReference type="InterPro" id="IPR050490">
    <property type="entry name" value="Bact_solute-bd_prot1"/>
</dbReference>
<evidence type="ECO:0000256" key="3">
    <source>
        <dbReference type="ARBA" id="ARBA00022448"/>
    </source>
</evidence>
<dbReference type="RefSeq" id="WP_113696457.1">
    <property type="nucleotide sequence ID" value="NZ_CP015163.1"/>
</dbReference>
<proteinExistence type="inferred from homology"/>
<dbReference type="Proteomes" id="UP000250434">
    <property type="component" value="Chromosome"/>
</dbReference>
<dbReference type="OrthoDB" id="9780991at2"/>
<comment type="subcellular location">
    <subcellularLocation>
        <location evidence="1">Cell envelope</location>
    </subcellularLocation>
</comment>
<dbReference type="InterPro" id="IPR006059">
    <property type="entry name" value="SBP"/>
</dbReference>
<dbReference type="Gene3D" id="3.40.190.10">
    <property type="entry name" value="Periplasmic binding protein-like II"/>
    <property type="match status" value="2"/>
</dbReference>
<name>A0A344LH75_9PSEU</name>
<accession>A0A344LH75</accession>
<sequence>MSKVVIDVWVPDLTFPGWMDRWFQLGRDFEQVYPQYEVRVQGKDFWTFPQEVARAAAAGTPPTLAELYFYMGQVARDLRHADGSPLFTSVEQAVAGRSEINGEPVVLGDLIKPFRDYYTIGGDLMSMPSVCTTSLLYANTDLLEKAGVTELPQTWAEVTAVCEQVARAKGGPKNAITWSNHGTFYQQAVATQGGLLVNNHNGRDGRATEVELASKEMLAWAEIWRELHRDGHYLHTGGIPDWAQTLRAFAEQDVAIRISSSNDVNYMVQAAKDNGFGIEVGLFPFSDTQPYVGNAIAGTSMWLTSGLDEATQDGALTFLQYMHNARNAADRHKANSFAPVTHASFELLEREGWFEQHPYHRVASDHVTRFPEKAVRPDGVPADAVPVQEGAVFGDFAGNQDVMTRAMRDVLGGADPITRFTQATEEAQALLDTYNAYALGDWPRDPDGPNSSHKVEYFTTVMAGRDYSAADLENVVKLNR</sequence>
<evidence type="ECO:0000313" key="5">
    <source>
        <dbReference type="EMBL" id="AXB47399.1"/>
    </source>
</evidence>
<dbReference type="PANTHER" id="PTHR43649:SF31">
    <property type="entry name" value="SN-GLYCEROL-3-PHOSPHATE-BINDING PERIPLASMIC PROTEIN UGPB"/>
    <property type="match status" value="1"/>
</dbReference>
<evidence type="ECO:0000313" key="6">
    <source>
        <dbReference type="Proteomes" id="UP000250434"/>
    </source>
</evidence>
<comment type="similarity">
    <text evidence="2">Belongs to the bacterial solute-binding protein 1 family.</text>
</comment>
<dbReference type="Pfam" id="PF13416">
    <property type="entry name" value="SBP_bac_8"/>
    <property type="match status" value="1"/>
</dbReference>
<evidence type="ECO:0000256" key="2">
    <source>
        <dbReference type="ARBA" id="ARBA00008520"/>
    </source>
</evidence>
<organism evidence="5 6">
    <name type="scientific">Amycolatopsis albispora</name>
    <dbReference type="NCBI Taxonomy" id="1804986"/>
    <lineage>
        <taxon>Bacteria</taxon>
        <taxon>Bacillati</taxon>
        <taxon>Actinomycetota</taxon>
        <taxon>Actinomycetes</taxon>
        <taxon>Pseudonocardiales</taxon>
        <taxon>Pseudonocardiaceae</taxon>
        <taxon>Amycolatopsis</taxon>
    </lineage>
</organism>
<keyword evidence="3" id="KW-0813">Transport</keyword>
<dbReference type="SUPFAM" id="SSF53850">
    <property type="entry name" value="Periplasmic binding protein-like II"/>
    <property type="match status" value="1"/>
</dbReference>
<keyword evidence="6" id="KW-1185">Reference proteome</keyword>
<dbReference type="KEGG" id="aab:A4R43_37195"/>
<dbReference type="EMBL" id="CP015163">
    <property type="protein sequence ID" value="AXB47399.1"/>
    <property type="molecule type" value="Genomic_DNA"/>
</dbReference>
<evidence type="ECO:0000256" key="4">
    <source>
        <dbReference type="ARBA" id="ARBA00022729"/>
    </source>
</evidence>
<reference evidence="5 6" key="1">
    <citation type="submission" date="2016-04" db="EMBL/GenBank/DDBJ databases">
        <title>Complete genome sequence and analysis of deep-sea sediment isolate, Amycolatopsis sp. WP1.</title>
        <authorList>
            <person name="Wang H."/>
            <person name="Chen S."/>
            <person name="Wu Q."/>
        </authorList>
    </citation>
    <scope>NUCLEOTIDE SEQUENCE [LARGE SCALE GENOMIC DNA]</scope>
    <source>
        <strain evidence="5 6">WP1</strain>
    </source>
</reference>
<gene>
    <name evidence="5" type="ORF">A4R43_37195</name>
</gene>
<dbReference type="AlphaFoldDB" id="A0A344LH75"/>
<keyword evidence="4" id="KW-0732">Signal</keyword>
<protein>
    <submittedName>
        <fullName evidence="5">Phosphate ABC transporter</fullName>
    </submittedName>
</protein>
<dbReference type="PANTHER" id="PTHR43649">
    <property type="entry name" value="ARABINOSE-BINDING PROTEIN-RELATED"/>
    <property type="match status" value="1"/>
</dbReference>
<dbReference type="GO" id="GO:0030313">
    <property type="term" value="C:cell envelope"/>
    <property type="evidence" value="ECO:0007669"/>
    <property type="project" value="UniProtKB-SubCell"/>
</dbReference>